<evidence type="ECO:0000313" key="3">
    <source>
        <dbReference type="Proteomes" id="UP001222325"/>
    </source>
</evidence>
<dbReference type="AlphaFoldDB" id="A0AAD6XLG3"/>
<dbReference type="EMBL" id="JARJCN010000030">
    <property type="protein sequence ID" value="KAJ7086840.1"/>
    <property type="molecule type" value="Genomic_DNA"/>
</dbReference>
<proteinExistence type="predicted"/>
<sequence>MNGSLLKTPRSDKGKLIFGGPFSLPDFAGENLAQGSVGFNSSQLALGTSLVCEISRSSMGETMPVCPETTGTPKLCSSYCLDFGLRSLTLNKPSPRLENTVQPRLKSLRTNTSSHPSLLPQSNRYYAPGLRRAGSSPFKCIR</sequence>
<dbReference type="Proteomes" id="UP001222325">
    <property type="component" value="Unassembled WGS sequence"/>
</dbReference>
<organism evidence="2 3">
    <name type="scientific">Mycena belliarum</name>
    <dbReference type="NCBI Taxonomy" id="1033014"/>
    <lineage>
        <taxon>Eukaryota</taxon>
        <taxon>Fungi</taxon>
        <taxon>Dikarya</taxon>
        <taxon>Basidiomycota</taxon>
        <taxon>Agaricomycotina</taxon>
        <taxon>Agaricomycetes</taxon>
        <taxon>Agaricomycetidae</taxon>
        <taxon>Agaricales</taxon>
        <taxon>Marasmiineae</taxon>
        <taxon>Mycenaceae</taxon>
        <taxon>Mycena</taxon>
    </lineage>
</organism>
<name>A0AAD6XLG3_9AGAR</name>
<gene>
    <name evidence="2" type="ORF">B0H15DRAFT_801477</name>
</gene>
<reference evidence="2" key="1">
    <citation type="submission" date="2023-03" db="EMBL/GenBank/DDBJ databases">
        <title>Massive genome expansion in bonnet fungi (Mycena s.s.) driven by repeated elements and novel gene families across ecological guilds.</title>
        <authorList>
            <consortium name="Lawrence Berkeley National Laboratory"/>
            <person name="Harder C.B."/>
            <person name="Miyauchi S."/>
            <person name="Viragh M."/>
            <person name="Kuo A."/>
            <person name="Thoen E."/>
            <person name="Andreopoulos B."/>
            <person name="Lu D."/>
            <person name="Skrede I."/>
            <person name="Drula E."/>
            <person name="Henrissat B."/>
            <person name="Morin E."/>
            <person name="Kohler A."/>
            <person name="Barry K."/>
            <person name="LaButti K."/>
            <person name="Morin E."/>
            <person name="Salamov A."/>
            <person name="Lipzen A."/>
            <person name="Mereny Z."/>
            <person name="Hegedus B."/>
            <person name="Baldrian P."/>
            <person name="Stursova M."/>
            <person name="Weitz H."/>
            <person name="Taylor A."/>
            <person name="Grigoriev I.V."/>
            <person name="Nagy L.G."/>
            <person name="Martin F."/>
            <person name="Kauserud H."/>
        </authorList>
    </citation>
    <scope>NUCLEOTIDE SEQUENCE</scope>
    <source>
        <strain evidence="2">CBHHK173m</strain>
    </source>
</reference>
<comment type="caution">
    <text evidence="2">The sequence shown here is derived from an EMBL/GenBank/DDBJ whole genome shotgun (WGS) entry which is preliminary data.</text>
</comment>
<accession>A0AAD6XLG3</accession>
<feature type="compositionally biased region" description="Polar residues" evidence="1">
    <location>
        <begin position="92"/>
        <end position="124"/>
    </location>
</feature>
<feature type="region of interest" description="Disordered" evidence="1">
    <location>
        <begin position="92"/>
        <end position="142"/>
    </location>
</feature>
<evidence type="ECO:0000313" key="2">
    <source>
        <dbReference type="EMBL" id="KAJ7086840.1"/>
    </source>
</evidence>
<keyword evidence="3" id="KW-1185">Reference proteome</keyword>
<evidence type="ECO:0000256" key="1">
    <source>
        <dbReference type="SAM" id="MobiDB-lite"/>
    </source>
</evidence>
<protein>
    <submittedName>
        <fullName evidence="2">Uncharacterized protein</fullName>
    </submittedName>
</protein>